<gene>
    <name evidence="3" type="ORF">ENX68_06635</name>
</gene>
<protein>
    <submittedName>
        <fullName evidence="3">Tail fiber domain-containing protein</fullName>
    </submittedName>
</protein>
<feature type="coiled-coil region" evidence="1">
    <location>
        <begin position="454"/>
        <end position="488"/>
    </location>
</feature>
<reference evidence="3" key="1">
    <citation type="journal article" date="2020" name="mSystems">
        <title>Genome- and Community-Level Interaction Insights into Carbon Utilization and Element Cycling Functions of Hydrothermarchaeota in Hydrothermal Sediment.</title>
        <authorList>
            <person name="Zhou Z."/>
            <person name="Liu Y."/>
            <person name="Xu W."/>
            <person name="Pan J."/>
            <person name="Luo Z.H."/>
            <person name="Li M."/>
        </authorList>
    </citation>
    <scope>NUCLEOTIDE SEQUENCE [LARGE SCALE GENOMIC DNA]</scope>
    <source>
        <strain evidence="3">SpSt-961</strain>
    </source>
</reference>
<organism evidence="3">
    <name type="scientific">candidate division WOR-3 bacterium</name>
    <dbReference type="NCBI Taxonomy" id="2052148"/>
    <lineage>
        <taxon>Bacteria</taxon>
        <taxon>Bacteria division WOR-3</taxon>
    </lineage>
</organism>
<feature type="domain" description="Peptidase S74" evidence="2">
    <location>
        <begin position="385"/>
        <end position="475"/>
    </location>
</feature>
<keyword evidence="1" id="KW-0175">Coiled coil</keyword>
<sequence length="490" mass="52747">MKSIKIISICLIIGTLLYAPTDKVIKKDHKIDYEGRAWVEGLRGWSEDGVNLWTSVSPLPLYNVGIGTLSPLYKLDVQGTGHFTGALTIGSYTLPSTDSTGGYVLKTNGAGSVTWQPDANSGGNITGSGIQNYLARWTGATNLSTGIIYDDSTNVGIGTTTPGHKLQVASTGTNKDVLLIQETTGGAGNTANLAFKTNSGTGITDAIMARIKTIDRGNFNADMAFGVKTNSANDQTTTEVMRITKDGCVSIGDTTSHTRLYIESSWESTYPQNGGGIYVANTGTTPNSHSILCLRTGVNSVPSYPGGDAFLSFDFIHIVGFSLGMSRSDSCFHIARGWNFVGNYGDFTLDKNGNIGIGTTRPTNILEVQQNSPTDPIADAWTTYSSRRWKTNIEPISNALSKVMELQGVYYDWKANGKHDIGMIAEDVGKVIPEVVAYEKNGTDAKSLDYARLVAVLVEAIKEQQKEIEGLKKEINDIKSNRDKLSATMK</sequence>
<dbReference type="AlphaFoldDB" id="A0A7V3RII3"/>
<evidence type="ECO:0000256" key="1">
    <source>
        <dbReference type="SAM" id="Coils"/>
    </source>
</evidence>
<accession>A0A7V3RII3</accession>
<dbReference type="InterPro" id="IPR030392">
    <property type="entry name" value="S74_ICA"/>
</dbReference>
<dbReference type="Pfam" id="PF13884">
    <property type="entry name" value="Peptidase_S74"/>
    <property type="match status" value="1"/>
</dbReference>
<dbReference type="PROSITE" id="PS51688">
    <property type="entry name" value="ICA"/>
    <property type="match status" value="1"/>
</dbReference>
<dbReference type="EMBL" id="DTOZ01000162">
    <property type="protein sequence ID" value="HGE78651.1"/>
    <property type="molecule type" value="Genomic_DNA"/>
</dbReference>
<evidence type="ECO:0000259" key="2">
    <source>
        <dbReference type="PROSITE" id="PS51688"/>
    </source>
</evidence>
<proteinExistence type="predicted"/>
<comment type="caution">
    <text evidence="3">The sequence shown here is derived from an EMBL/GenBank/DDBJ whole genome shotgun (WGS) entry which is preliminary data.</text>
</comment>
<name>A0A7V3RII3_UNCW3</name>
<evidence type="ECO:0000313" key="3">
    <source>
        <dbReference type="EMBL" id="HGE78651.1"/>
    </source>
</evidence>